<gene>
    <name evidence="4" type="ORF">Q5H93_22990</name>
</gene>
<dbReference type="EMBL" id="JAUQSY010000023">
    <property type="protein sequence ID" value="MDO7877624.1"/>
    <property type="molecule type" value="Genomic_DNA"/>
</dbReference>
<dbReference type="InterPro" id="IPR007492">
    <property type="entry name" value="LytTR_DNA-bd_dom"/>
</dbReference>
<dbReference type="Pfam" id="PF00072">
    <property type="entry name" value="Response_reg"/>
    <property type="match status" value="1"/>
</dbReference>
<keyword evidence="5" id="KW-1185">Reference proteome</keyword>
<protein>
    <submittedName>
        <fullName evidence="4">Response regulator transcription factor</fullName>
    </submittedName>
</protein>
<dbReference type="InterPro" id="IPR011006">
    <property type="entry name" value="CheY-like_superfamily"/>
</dbReference>
<dbReference type="SUPFAM" id="SSF52172">
    <property type="entry name" value="CheY-like"/>
    <property type="match status" value="1"/>
</dbReference>
<evidence type="ECO:0000256" key="1">
    <source>
        <dbReference type="PROSITE-ProRule" id="PRU00169"/>
    </source>
</evidence>
<name>A0ABT9BH84_9BACT</name>
<feature type="modified residue" description="4-aspartylphosphate" evidence="1">
    <location>
        <position position="60"/>
    </location>
</feature>
<dbReference type="PROSITE" id="PS50110">
    <property type="entry name" value="RESPONSE_REGULATORY"/>
    <property type="match status" value="1"/>
</dbReference>
<evidence type="ECO:0000313" key="4">
    <source>
        <dbReference type="EMBL" id="MDO7877624.1"/>
    </source>
</evidence>
<feature type="domain" description="Response regulatory" evidence="2">
    <location>
        <begin position="8"/>
        <end position="122"/>
    </location>
</feature>
<comment type="caution">
    <text evidence="4">The sequence shown here is derived from an EMBL/GenBank/DDBJ whole genome shotgun (WGS) entry which is preliminary data.</text>
</comment>
<accession>A0ABT9BH84</accession>
<dbReference type="RefSeq" id="WP_305009075.1">
    <property type="nucleotide sequence ID" value="NZ_JAUQSY010000023.1"/>
</dbReference>
<organism evidence="4 5">
    <name type="scientific">Hymenobacter aranciens</name>
    <dbReference type="NCBI Taxonomy" id="3063996"/>
    <lineage>
        <taxon>Bacteria</taxon>
        <taxon>Pseudomonadati</taxon>
        <taxon>Bacteroidota</taxon>
        <taxon>Cytophagia</taxon>
        <taxon>Cytophagales</taxon>
        <taxon>Hymenobacteraceae</taxon>
        <taxon>Hymenobacter</taxon>
    </lineage>
</organism>
<keyword evidence="1" id="KW-0597">Phosphoprotein</keyword>
<evidence type="ECO:0000259" key="3">
    <source>
        <dbReference type="PROSITE" id="PS50930"/>
    </source>
</evidence>
<dbReference type="Pfam" id="PF04397">
    <property type="entry name" value="LytTR"/>
    <property type="match status" value="1"/>
</dbReference>
<evidence type="ECO:0000259" key="2">
    <source>
        <dbReference type="PROSITE" id="PS50110"/>
    </source>
</evidence>
<evidence type="ECO:0000313" key="5">
    <source>
        <dbReference type="Proteomes" id="UP001176429"/>
    </source>
</evidence>
<dbReference type="Gene3D" id="3.40.50.2300">
    <property type="match status" value="1"/>
</dbReference>
<proteinExistence type="predicted"/>
<dbReference type="SMART" id="SM00448">
    <property type="entry name" value="REC"/>
    <property type="match status" value="1"/>
</dbReference>
<dbReference type="InterPro" id="IPR001789">
    <property type="entry name" value="Sig_transdc_resp-reg_receiver"/>
</dbReference>
<reference evidence="4" key="1">
    <citation type="submission" date="2023-07" db="EMBL/GenBank/DDBJ databases">
        <authorList>
            <person name="Kim M.K."/>
        </authorList>
    </citation>
    <scope>NUCLEOTIDE SEQUENCE</scope>
    <source>
        <strain evidence="4">ASUV-10-1</strain>
    </source>
</reference>
<dbReference type="SMART" id="SM00850">
    <property type="entry name" value="LytTR"/>
    <property type="match status" value="1"/>
</dbReference>
<dbReference type="PROSITE" id="PS50930">
    <property type="entry name" value="HTH_LYTTR"/>
    <property type="match status" value="1"/>
</dbReference>
<feature type="domain" description="HTH LytTR-type" evidence="3">
    <location>
        <begin position="135"/>
        <end position="207"/>
    </location>
</feature>
<dbReference type="Gene3D" id="2.40.50.1020">
    <property type="entry name" value="LytTr DNA-binding domain"/>
    <property type="match status" value="1"/>
</dbReference>
<sequence>MNPTPAPVVLLVENDPVWAELLATVLRQEGATVLGPAATAAQARALCAGPGPAPTLAVLDIGLEDGLGLGQWLRQRGPLPLLYLTGLEQPGLFEQARATAPLAFVAKSCQPTELRHHLVLALDAARGLAAPAPLLLLPGATGQERVLVADIAFVKVRARHCWLHTATARYVWAQPLAKVLALLQPNGFRRVHRNYLLNLAHLRSLDKRCRTLVAGTATLPLGNSFRAALLRELPRLG</sequence>
<dbReference type="Proteomes" id="UP001176429">
    <property type="component" value="Unassembled WGS sequence"/>
</dbReference>